<dbReference type="InterPro" id="IPR011083">
    <property type="entry name" value="Phage_tail_collar_dom"/>
</dbReference>
<sequence>MSDPFLGEIQIYAFNFAPYNWAACSGQLMPIQQNTALFSLLGTTFGGNGTSNYQLPNYIGNAACGQGSGAGLTPRVMGETFGSDSVTLVTNTMPAHSHAARIYNQTDATKRTGTPATGNAIIPLQKPGMKAFTADATFNTTFPPATIGVAGAGAPHENQQPYLTLNFCICLSGVFPTRP</sequence>
<gene>
    <name evidence="2" type="ORF">SAMN02799615_04137</name>
</gene>
<dbReference type="STRING" id="500610.SAMN02799615_04137"/>
<dbReference type="AlphaFoldDB" id="A0A1I2JRT7"/>
<proteinExistence type="predicted"/>
<dbReference type="InterPro" id="IPR037053">
    <property type="entry name" value="Phage_tail_collar_dom_sf"/>
</dbReference>
<feature type="domain" description="Phage tail collar" evidence="1">
    <location>
        <begin position="7"/>
        <end position="61"/>
    </location>
</feature>
<keyword evidence="3" id="KW-1185">Reference proteome</keyword>
<organism evidence="2 3">
    <name type="scientific">Dyella marensis</name>
    <dbReference type="NCBI Taxonomy" id="500610"/>
    <lineage>
        <taxon>Bacteria</taxon>
        <taxon>Pseudomonadati</taxon>
        <taxon>Pseudomonadota</taxon>
        <taxon>Gammaproteobacteria</taxon>
        <taxon>Lysobacterales</taxon>
        <taxon>Rhodanobacteraceae</taxon>
        <taxon>Dyella</taxon>
    </lineage>
</organism>
<dbReference type="Proteomes" id="UP000199477">
    <property type="component" value="Unassembled WGS sequence"/>
</dbReference>
<evidence type="ECO:0000313" key="2">
    <source>
        <dbReference type="EMBL" id="SFF55837.1"/>
    </source>
</evidence>
<dbReference type="Gene3D" id="3.90.1340.10">
    <property type="entry name" value="Phage tail collar domain"/>
    <property type="match status" value="1"/>
</dbReference>
<dbReference type="Pfam" id="PF07484">
    <property type="entry name" value="Collar"/>
    <property type="match status" value="1"/>
</dbReference>
<dbReference type="RefSeq" id="WP_026634803.1">
    <property type="nucleotide sequence ID" value="NZ_FONH01000028.1"/>
</dbReference>
<evidence type="ECO:0000259" key="1">
    <source>
        <dbReference type="Pfam" id="PF07484"/>
    </source>
</evidence>
<protein>
    <submittedName>
        <fullName evidence="2">Microcystin-dependent protein</fullName>
    </submittedName>
</protein>
<evidence type="ECO:0000313" key="3">
    <source>
        <dbReference type="Proteomes" id="UP000199477"/>
    </source>
</evidence>
<dbReference type="SUPFAM" id="SSF88874">
    <property type="entry name" value="Receptor-binding domain of short tail fibre protein gp12"/>
    <property type="match status" value="1"/>
</dbReference>
<name>A0A1I2JRT7_9GAMM</name>
<accession>A0A1I2JRT7</accession>
<dbReference type="EMBL" id="FONH01000028">
    <property type="protein sequence ID" value="SFF55837.1"/>
    <property type="molecule type" value="Genomic_DNA"/>
</dbReference>
<reference evidence="3" key="1">
    <citation type="submission" date="2016-10" db="EMBL/GenBank/DDBJ databases">
        <authorList>
            <person name="Varghese N."/>
            <person name="Submissions S."/>
        </authorList>
    </citation>
    <scope>NUCLEOTIDE SEQUENCE [LARGE SCALE GENOMIC DNA]</scope>
    <source>
        <strain evidence="3">UNC178MFTsu3.1</strain>
    </source>
</reference>